<dbReference type="Pfam" id="PF19877">
    <property type="entry name" value="DUF6350"/>
    <property type="match status" value="1"/>
</dbReference>
<feature type="transmembrane region" description="Helical" evidence="2">
    <location>
        <begin position="88"/>
        <end position="107"/>
    </location>
</feature>
<feature type="transmembrane region" description="Helical" evidence="2">
    <location>
        <begin position="25"/>
        <end position="52"/>
    </location>
</feature>
<gene>
    <name evidence="3" type="ORF">GCM10011579_071290</name>
</gene>
<feature type="transmembrane region" description="Helical" evidence="2">
    <location>
        <begin position="127"/>
        <end position="148"/>
    </location>
</feature>
<feature type="transmembrane region" description="Helical" evidence="2">
    <location>
        <begin position="410"/>
        <end position="433"/>
    </location>
</feature>
<organism evidence="3 4">
    <name type="scientific">Streptomyces albiflavescens</name>
    <dbReference type="NCBI Taxonomy" id="1623582"/>
    <lineage>
        <taxon>Bacteria</taxon>
        <taxon>Bacillati</taxon>
        <taxon>Actinomycetota</taxon>
        <taxon>Actinomycetes</taxon>
        <taxon>Kitasatosporales</taxon>
        <taxon>Streptomycetaceae</taxon>
        <taxon>Streptomyces</taxon>
    </lineage>
</organism>
<comment type="caution">
    <text evidence="3">The sequence shown here is derived from an EMBL/GenBank/DDBJ whole genome shotgun (WGS) entry which is preliminary data.</text>
</comment>
<feature type="transmembrane region" description="Helical" evidence="2">
    <location>
        <begin position="374"/>
        <end position="404"/>
    </location>
</feature>
<keyword evidence="2" id="KW-0812">Transmembrane</keyword>
<evidence type="ECO:0000256" key="1">
    <source>
        <dbReference type="SAM" id="MobiDB-lite"/>
    </source>
</evidence>
<evidence type="ECO:0000313" key="4">
    <source>
        <dbReference type="Proteomes" id="UP000600365"/>
    </source>
</evidence>
<feature type="region of interest" description="Disordered" evidence="1">
    <location>
        <begin position="507"/>
        <end position="547"/>
    </location>
</feature>
<dbReference type="AlphaFoldDB" id="A0A917YD75"/>
<evidence type="ECO:0000313" key="3">
    <source>
        <dbReference type="EMBL" id="GGN82999.1"/>
    </source>
</evidence>
<accession>A0A917YD75</accession>
<evidence type="ECO:0000256" key="2">
    <source>
        <dbReference type="SAM" id="Phobius"/>
    </source>
</evidence>
<protein>
    <recommendedName>
        <fullName evidence="5">Integral membrane protein</fullName>
    </recommendedName>
</protein>
<sequence>MTQMTDRRLSLSPLLTRMRDRSPGLGASLVDGALAAGLGLGSFAVLAMLLWITSPYPDSGPGGAVHVAAALWLLAHGVELIRTDTLSGLPMPVGVTPLLLLVLPVWLLHRAGRDASDGESEAGPRTAWVGVVMGYLSVGAAAALYASGGALRPSWVWTAACLPLLALGAAGAGVWTAYGRPRGPMPSWARRALAALPLVGVRLSGVRRSDGTPDSVAPGGSRFLGGVVRAAGAGVAVLVGGGALLVAASLVWHGGTARDSFLQLTEVWSGRFAVLLLCLALVPNAAVWGAAYGLGPGVVLGAGHVAGPLSEAAPGSLLPAFPLLAAVPGAGGPLSWASGVVPVAAGVTVAWFVVAAAVPGAGAGDADWSPGRTVAAVALAAGLCGVALAVLAGLAGGPLGVAALAHFGPVWWQVGPVAVVWTGVVGVPVAVGVRGWRLRVARVGASAGRVLRVPRSWWPSLPPFPSWLSWSSRARRSAGDVSTATVPPAAAQPRPGVRDSALESYEPYDFLPNDDATGSPWHEGLSREDRWAALKEASTPPEPPDSA</sequence>
<keyword evidence="4" id="KW-1185">Reference proteome</keyword>
<proteinExistence type="predicted"/>
<feature type="transmembrane region" description="Helical" evidence="2">
    <location>
        <begin position="230"/>
        <end position="252"/>
    </location>
</feature>
<keyword evidence="2" id="KW-1133">Transmembrane helix</keyword>
<name>A0A917YD75_9ACTN</name>
<keyword evidence="2" id="KW-0472">Membrane</keyword>
<feature type="compositionally biased region" description="Basic and acidic residues" evidence="1">
    <location>
        <begin position="524"/>
        <end position="533"/>
    </location>
</feature>
<feature type="transmembrane region" description="Helical" evidence="2">
    <location>
        <begin position="155"/>
        <end position="178"/>
    </location>
</feature>
<feature type="transmembrane region" description="Helical" evidence="2">
    <location>
        <begin position="64"/>
        <end position="81"/>
    </location>
</feature>
<dbReference type="EMBL" id="BMMM01000016">
    <property type="protein sequence ID" value="GGN82999.1"/>
    <property type="molecule type" value="Genomic_DNA"/>
</dbReference>
<feature type="transmembrane region" description="Helical" evidence="2">
    <location>
        <begin position="340"/>
        <end position="362"/>
    </location>
</feature>
<dbReference type="InterPro" id="IPR045931">
    <property type="entry name" value="DUF6350"/>
</dbReference>
<dbReference type="Proteomes" id="UP000600365">
    <property type="component" value="Unassembled WGS sequence"/>
</dbReference>
<reference evidence="3 4" key="1">
    <citation type="journal article" date="2014" name="Int. J. Syst. Evol. Microbiol.">
        <title>Complete genome sequence of Corynebacterium casei LMG S-19264T (=DSM 44701T), isolated from a smear-ripened cheese.</title>
        <authorList>
            <consortium name="US DOE Joint Genome Institute (JGI-PGF)"/>
            <person name="Walter F."/>
            <person name="Albersmeier A."/>
            <person name="Kalinowski J."/>
            <person name="Ruckert C."/>
        </authorList>
    </citation>
    <scope>NUCLEOTIDE SEQUENCE [LARGE SCALE GENOMIC DNA]</scope>
    <source>
        <strain evidence="3 4">CGMCC 4.7111</strain>
    </source>
</reference>
<evidence type="ECO:0008006" key="5">
    <source>
        <dbReference type="Google" id="ProtNLM"/>
    </source>
</evidence>
<feature type="transmembrane region" description="Helical" evidence="2">
    <location>
        <begin position="272"/>
        <end position="291"/>
    </location>
</feature>